<dbReference type="AlphaFoldDB" id="A0A0A9GMC5"/>
<organism evidence="1">
    <name type="scientific">Arundo donax</name>
    <name type="common">Giant reed</name>
    <name type="synonym">Donax arundinaceus</name>
    <dbReference type="NCBI Taxonomy" id="35708"/>
    <lineage>
        <taxon>Eukaryota</taxon>
        <taxon>Viridiplantae</taxon>
        <taxon>Streptophyta</taxon>
        <taxon>Embryophyta</taxon>
        <taxon>Tracheophyta</taxon>
        <taxon>Spermatophyta</taxon>
        <taxon>Magnoliopsida</taxon>
        <taxon>Liliopsida</taxon>
        <taxon>Poales</taxon>
        <taxon>Poaceae</taxon>
        <taxon>PACMAD clade</taxon>
        <taxon>Arundinoideae</taxon>
        <taxon>Arundineae</taxon>
        <taxon>Arundo</taxon>
    </lineage>
</organism>
<protein>
    <submittedName>
        <fullName evidence="1">Uncharacterized protein</fullName>
    </submittedName>
</protein>
<accession>A0A0A9GMC5</accession>
<evidence type="ECO:0000313" key="1">
    <source>
        <dbReference type="EMBL" id="JAE25597.1"/>
    </source>
</evidence>
<dbReference type="EMBL" id="GBRH01172299">
    <property type="protein sequence ID" value="JAE25597.1"/>
    <property type="molecule type" value="Transcribed_RNA"/>
</dbReference>
<proteinExistence type="predicted"/>
<reference evidence="1" key="1">
    <citation type="submission" date="2014-09" db="EMBL/GenBank/DDBJ databases">
        <authorList>
            <person name="Magalhaes I.L.F."/>
            <person name="Oliveira U."/>
            <person name="Santos F.R."/>
            <person name="Vidigal T.H.D.A."/>
            <person name="Brescovit A.D."/>
            <person name="Santos A.J."/>
        </authorList>
    </citation>
    <scope>NUCLEOTIDE SEQUENCE</scope>
    <source>
        <tissue evidence="1">Shoot tissue taken approximately 20 cm above the soil surface</tissue>
    </source>
</reference>
<sequence>MLLKAPIVQILEAECSICLFCKHYSSIVLYRYLFRFIAITKNLYNVVMRKRHKVIKLILELLIVKIWIDITKLLDSNILSIFSHSPVNLSICSFAKFSFLGETICYIF</sequence>
<reference evidence="1" key="2">
    <citation type="journal article" date="2015" name="Data Brief">
        <title>Shoot transcriptome of the giant reed, Arundo donax.</title>
        <authorList>
            <person name="Barrero R.A."/>
            <person name="Guerrero F.D."/>
            <person name="Moolhuijzen P."/>
            <person name="Goolsby J.A."/>
            <person name="Tidwell J."/>
            <person name="Bellgard S.E."/>
            <person name="Bellgard M.I."/>
        </authorList>
    </citation>
    <scope>NUCLEOTIDE SEQUENCE</scope>
    <source>
        <tissue evidence="1">Shoot tissue taken approximately 20 cm above the soil surface</tissue>
    </source>
</reference>
<name>A0A0A9GMC5_ARUDO</name>